<feature type="signal peptide" evidence="1">
    <location>
        <begin position="1"/>
        <end position="28"/>
    </location>
</feature>
<evidence type="ECO:0000256" key="1">
    <source>
        <dbReference type="SAM" id="SignalP"/>
    </source>
</evidence>
<name>A0A1R1B3Y4_PAELA</name>
<sequence length="165" mass="17803">MKKGFLAMIALSLTVGLWLGADHSTASALSCVEPRKLTEELKTSDAVFRGTLASSNPKADISKSSYVFQVAEWWKGDSDSPTVTLYSNGWESFETGKEYIVFADKSGQKLKPHLCGNTGPSSSVDMTSLGKGIQPEEPAPSVESPWSGGILASLIELIRWLLGKY</sequence>
<dbReference type="SUPFAM" id="SSF50242">
    <property type="entry name" value="TIMP-like"/>
    <property type="match status" value="1"/>
</dbReference>
<dbReference type="RefSeq" id="WP_076322353.1">
    <property type="nucleotide sequence ID" value="NZ_MRTF01000003.1"/>
</dbReference>
<dbReference type="STRING" id="1401.BK123_10535"/>
<reference evidence="2 3" key="1">
    <citation type="submission" date="2016-11" db="EMBL/GenBank/DDBJ databases">
        <title>Paenibacillus species isolates.</title>
        <authorList>
            <person name="Beno S.M."/>
        </authorList>
    </citation>
    <scope>NUCLEOTIDE SEQUENCE [LARGE SCALE GENOMIC DNA]</scope>
    <source>
        <strain evidence="2 3">FSL F4-0100</strain>
    </source>
</reference>
<dbReference type="EMBL" id="MRTF01000003">
    <property type="protein sequence ID" value="OME93682.1"/>
    <property type="molecule type" value="Genomic_DNA"/>
</dbReference>
<dbReference type="Gene3D" id="2.40.50.120">
    <property type="match status" value="1"/>
</dbReference>
<organism evidence="2 3">
    <name type="scientific">Paenibacillus lautus</name>
    <name type="common">Bacillus lautus</name>
    <dbReference type="NCBI Taxonomy" id="1401"/>
    <lineage>
        <taxon>Bacteria</taxon>
        <taxon>Bacillati</taxon>
        <taxon>Bacillota</taxon>
        <taxon>Bacilli</taxon>
        <taxon>Bacillales</taxon>
        <taxon>Paenibacillaceae</taxon>
        <taxon>Paenibacillus</taxon>
    </lineage>
</organism>
<dbReference type="InterPro" id="IPR008993">
    <property type="entry name" value="TIMP-like_OB-fold"/>
</dbReference>
<evidence type="ECO:0000313" key="2">
    <source>
        <dbReference type="EMBL" id="OME93682.1"/>
    </source>
</evidence>
<proteinExistence type="predicted"/>
<protein>
    <submittedName>
        <fullName evidence="2">Uncharacterized protein</fullName>
    </submittedName>
</protein>
<gene>
    <name evidence="2" type="ORF">BK123_10535</name>
</gene>
<comment type="caution">
    <text evidence="2">The sequence shown here is derived from an EMBL/GenBank/DDBJ whole genome shotgun (WGS) entry which is preliminary data.</text>
</comment>
<accession>A0A1R1B3Y4</accession>
<dbReference type="Proteomes" id="UP000187074">
    <property type="component" value="Unassembled WGS sequence"/>
</dbReference>
<keyword evidence="1" id="KW-0732">Signal</keyword>
<feature type="chain" id="PRO_5012322415" evidence="1">
    <location>
        <begin position="29"/>
        <end position="165"/>
    </location>
</feature>
<evidence type="ECO:0000313" key="3">
    <source>
        <dbReference type="Proteomes" id="UP000187074"/>
    </source>
</evidence>
<dbReference type="OrthoDB" id="2640916at2"/>
<dbReference type="AlphaFoldDB" id="A0A1R1B3Y4"/>